<comment type="caution">
    <text evidence="1">The sequence shown here is derived from an EMBL/GenBank/DDBJ whole genome shotgun (WGS) entry which is preliminary data.</text>
</comment>
<organism evidence="1 2">
    <name type="scientific">Rhamnusium bicolor</name>
    <dbReference type="NCBI Taxonomy" id="1586634"/>
    <lineage>
        <taxon>Eukaryota</taxon>
        <taxon>Metazoa</taxon>
        <taxon>Ecdysozoa</taxon>
        <taxon>Arthropoda</taxon>
        <taxon>Hexapoda</taxon>
        <taxon>Insecta</taxon>
        <taxon>Pterygota</taxon>
        <taxon>Neoptera</taxon>
        <taxon>Endopterygota</taxon>
        <taxon>Coleoptera</taxon>
        <taxon>Polyphaga</taxon>
        <taxon>Cucujiformia</taxon>
        <taxon>Chrysomeloidea</taxon>
        <taxon>Cerambycidae</taxon>
        <taxon>Lepturinae</taxon>
        <taxon>Rhagiini</taxon>
        <taxon>Rhamnusium</taxon>
    </lineage>
</organism>
<name>A0AAV8WMF7_9CUCU</name>
<dbReference type="Proteomes" id="UP001162156">
    <property type="component" value="Unassembled WGS sequence"/>
</dbReference>
<dbReference type="EMBL" id="JANEYF010005770">
    <property type="protein sequence ID" value="KAJ8926876.1"/>
    <property type="molecule type" value="Genomic_DNA"/>
</dbReference>
<proteinExistence type="predicted"/>
<evidence type="ECO:0000313" key="2">
    <source>
        <dbReference type="Proteomes" id="UP001162156"/>
    </source>
</evidence>
<reference evidence="1" key="1">
    <citation type="journal article" date="2023" name="Insect Mol. Biol.">
        <title>Genome sequencing provides insights into the evolution of gene families encoding plant cell wall-degrading enzymes in longhorned beetles.</title>
        <authorList>
            <person name="Shin N.R."/>
            <person name="Okamura Y."/>
            <person name="Kirsch R."/>
            <person name="Pauchet Y."/>
        </authorList>
    </citation>
    <scope>NUCLEOTIDE SEQUENCE</scope>
    <source>
        <strain evidence="1">RBIC_L_NR</strain>
    </source>
</reference>
<sequence>MDIPNAHHLKKVDSIVKGGPHYAVMVREASTLANRGLERANGYVVFKINGQRLLSQPIC</sequence>
<evidence type="ECO:0000313" key="1">
    <source>
        <dbReference type="EMBL" id="KAJ8926876.1"/>
    </source>
</evidence>
<accession>A0AAV8WMF7</accession>
<protein>
    <submittedName>
        <fullName evidence="1">Uncharacterized protein</fullName>
    </submittedName>
</protein>
<dbReference type="AlphaFoldDB" id="A0AAV8WMF7"/>
<keyword evidence="2" id="KW-1185">Reference proteome</keyword>
<gene>
    <name evidence="1" type="ORF">NQ314_020727</name>
</gene>